<protein>
    <submittedName>
        <fullName evidence="1">Uncharacterized protein</fullName>
    </submittedName>
</protein>
<accession>A0A699X6I1</accession>
<dbReference type="EMBL" id="BKCJ011793626">
    <property type="protein sequence ID" value="GFD53386.1"/>
    <property type="molecule type" value="Genomic_DNA"/>
</dbReference>
<organism evidence="1">
    <name type="scientific">Tanacetum cinerariifolium</name>
    <name type="common">Dalmatian daisy</name>
    <name type="synonym">Chrysanthemum cinerariifolium</name>
    <dbReference type="NCBI Taxonomy" id="118510"/>
    <lineage>
        <taxon>Eukaryota</taxon>
        <taxon>Viridiplantae</taxon>
        <taxon>Streptophyta</taxon>
        <taxon>Embryophyta</taxon>
        <taxon>Tracheophyta</taxon>
        <taxon>Spermatophyta</taxon>
        <taxon>Magnoliopsida</taxon>
        <taxon>eudicotyledons</taxon>
        <taxon>Gunneridae</taxon>
        <taxon>Pentapetalae</taxon>
        <taxon>asterids</taxon>
        <taxon>campanulids</taxon>
        <taxon>Asterales</taxon>
        <taxon>Asteraceae</taxon>
        <taxon>Asteroideae</taxon>
        <taxon>Anthemideae</taxon>
        <taxon>Anthemidinae</taxon>
        <taxon>Tanacetum</taxon>
    </lineage>
</organism>
<proteinExistence type="predicted"/>
<reference evidence="1" key="1">
    <citation type="journal article" date="2019" name="Sci. Rep.">
        <title>Draft genome of Tanacetum cinerariifolium, the natural source of mosquito coil.</title>
        <authorList>
            <person name="Yamashiro T."/>
            <person name="Shiraishi A."/>
            <person name="Satake H."/>
            <person name="Nakayama K."/>
        </authorList>
    </citation>
    <scope>NUCLEOTIDE SEQUENCE</scope>
</reference>
<evidence type="ECO:0000313" key="1">
    <source>
        <dbReference type="EMBL" id="GFD53386.1"/>
    </source>
</evidence>
<gene>
    <name evidence="1" type="ORF">Tci_925355</name>
</gene>
<name>A0A699X6I1_TANCI</name>
<dbReference type="AlphaFoldDB" id="A0A699X6I1"/>
<comment type="caution">
    <text evidence="1">The sequence shown here is derived from an EMBL/GenBank/DDBJ whole genome shotgun (WGS) entry which is preliminary data.</text>
</comment>
<sequence length="52" mass="5441">GEQFLHVAHGVISKALKEVVEFFWAGGIALGRFCNDGPGGIAAALSGGEYRH</sequence>
<feature type="non-terminal residue" evidence="1">
    <location>
        <position position="1"/>
    </location>
</feature>